<keyword evidence="9 12" id="KW-0648">Protein biosynthesis</keyword>
<dbReference type="InterPro" id="IPR015803">
    <property type="entry name" value="Cys-tRNA-ligase"/>
</dbReference>
<feature type="binding site" evidence="12">
    <location>
        <position position="29"/>
    </location>
    <ligand>
        <name>Zn(2+)</name>
        <dbReference type="ChEBI" id="CHEBI:29105"/>
    </ligand>
</feature>
<comment type="catalytic activity">
    <reaction evidence="11 12">
        <text>tRNA(Cys) + L-cysteine + ATP = L-cysteinyl-tRNA(Cys) + AMP + diphosphate</text>
        <dbReference type="Rhea" id="RHEA:17773"/>
        <dbReference type="Rhea" id="RHEA-COMP:9661"/>
        <dbReference type="Rhea" id="RHEA-COMP:9679"/>
        <dbReference type="ChEBI" id="CHEBI:30616"/>
        <dbReference type="ChEBI" id="CHEBI:33019"/>
        <dbReference type="ChEBI" id="CHEBI:35235"/>
        <dbReference type="ChEBI" id="CHEBI:78442"/>
        <dbReference type="ChEBI" id="CHEBI:78517"/>
        <dbReference type="ChEBI" id="CHEBI:456215"/>
        <dbReference type="EC" id="6.1.1.16"/>
    </reaction>
</comment>
<feature type="domain" description="Cysteinyl-tRNA synthetase class Ia DALR" evidence="14">
    <location>
        <begin position="352"/>
        <end position="407"/>
    </location>
</feature>
<feature type="domain" description="tRNA synthetases class I catalytic" evidence="13">
    <location>
        <begin position="16"/>
        <end position="318"/>
    </location>
</feature>
<reference evidence="16" key="2">
    <citation type="journal article" date="2015" name="ISME J.">
        <title>A new class of marine Euryarchaeota group II from the Mediterranean deep chlorophyll maximum.</title>
        <authorList>
            <person name="Martin-Cuadrado A.B."/>
            <person name="Garcia-Heredia I."/>
            <person name="Molto A.G."/>
            <person name="Lopez-Ubeda R."/>
            <person name="Kimes N."/>
            <person name="Lopez-Garcia P."/>
            <person name="Moreira D."/>
            <person name="Rodriguez-Valera F."/>
        </authorList>
    </citation>
    <scope>NUCLEOTIDE SEQUENCE</scope>
</reference>
<proteinExistence type="inferred from homology"/>
<dbReference type="GO" id="GO:0005524">
    <property type="term" value="F:ATP binding"/>
    <property type="evidence" value="ECO:0007669"/>
    <property type="project" value="UniProtKB-UniRule"/>
</dbReference>
<evidence type="ECO:0000256" key="7">
    <source>
        <dbReference type="ARBA" id="ARBA00022833"/>
    </source>
</evidence>
<feature type="binding site" evidence="12">
    <location>
        <position position="274"/>
    </location>
    <ligand>
        <name>ATP</name>
        <dbReference type="ChEBI" id="CHEBI:30616"/>
    </ligand>
</feature>
<organism evidence="16">
    <name type="scientific">uncultured Poseidoniia archaeon</name>
    <dbReference type="NCBI Taxonomy" id="1697135"/>
    <lineage>
        <taxon>Archaea</taxon>
        <taxon>Methanobacteriati</taxon>
        <taxon>Thermoplasmatota</taxon>
        <taxon>Candidatus Poseidoniia</taxon>
        <taxon>environmental samples</taxon>
    </lineage>
</organism>
<dbReference type="AlphaFoldDB" id="A0A1B1TAX8"/>
<evidence type="ECO:0000256" key="10">
    <source>
        <dbReference type="ARBA" id="ARBA00023146"/>
    </source>
</evidence>
<evidence type="ECO:0000256" key="4">
    <source>
        <dbReference type="ARBA" id="ARBA00022598"/>
    </source>
</evidence>
<feature type="binding site" evidence="12">
    <location>
        <position position="213"/>
    </location>
    <ligand>
        <name>Zn(2+)</name>
        <dbReference type="ChEBI" id="CHEBI:29105"/>
    </ligand>
</feature>
<comment type="similarity">
    <text evidence="2 12">Belongs to the class-I aminoacyl-tRNA synthetase family.</text>
</comment>
<evidence type="ECO:0000313" key="16">
    <source>
        <dbReference type="EMBL" id="ANV79420.1"/>
    </source>
</evidence>
<evidence type="ECO:0000256" key="2">
    <source>
        <dbReference type="ARBA" id="ARBA00005594"/>
    </source>
</evidence>
<dbReference type="GO" id="GO:0005829">
    <property type="term" value="C:cytosol"/>
    <property type="evidence" value="ECO:0007669"/>
    <property type="project" value="TreeGrafter"/>
</dbReference>
<dbReference type="SUPFAM" id="SSF47323">
    <property type="entry name" value="Anticodon-binding domain of a subclass of class I aminoacyl-tRNA synthetases"/>
    <property type="match status" value="1"/>
</dbReference>
<evidence type="ECO:0000256" key="12">
    <source>
        <dbReference type="HAMAP-Rule" id="MF_00041"/>
    </source>
</evidence>
<comment type="subcellular location">
    <subcellularLocation>
        <location evidence="1 12">Cytoplasm</location>
    </subcellularLocation>
</comment>
<evidence type="ECO:0000256" key="11">
    <source>
        <dbReference type="ARBA" id="ARBA00047398"/>
    </source>
</evidence>
<dbReference type="PANTHER" id="PTHR10890">
    <property type="entry name" value="CYSTEINYL-TRNA SYNTHETASE"/>
    <property type="match status" value="1"/>
</dbReference>
<dbReference type="InterPro" id="IPR014729">
    <property type="entry name" value="Rossmann-like_a/b/a_fold"/>
</dbReference>
<dbReference type="Pfam" id="PF23493">
    <property type="entry name" value="CysS_C"/>
    <property type="match status" value="1"/>
</dbReference>
<evidence type="ECO:0000256" key="9">
    <source>
        <dbReference type="ARBA" id="ARBA00022917"/>
    </source>
</evidence>
<dbReference type="InterPro" id="IPR032678">
    <property type="entry name" value="tRNA-synt_1_cat_dom"/>
</dbReference>
<keyword evidence="6 12" id="KW-0547">Nucleotide-binding</keyword>
<keyword evidence="4 12" id="KW-0436">Ligase</keyword>
<dbReference type="GO" id="GO:0004817">
    <property type="term" value="F:cysteine-tRNA ligase activity"/>
    <property type="evidence" value="ECO:0007669"/>
    <property type="project" value="UniProtKB-UniRule"/>
</dbReference>
<accession>A0A1B1TAX8</accession>
<dbReference type="Gene3D" id="3.40.50.620">
    <property type="entry name" value="HUPs"/>
    <property type="match status" value="1"/>
</dbReference>
<dbReference type="InterPro" id="IPR056411">
    <property type="entry name" value="CysS_C"/>
</dbReference>
<protein>
    <recommendedName>
        <fullName evidence="12">Cysteine--tRNA ligase</fullName>
        <ecNumber evidence="12">6.1.1.16</ecNumber>
    </recommendedName>
    <alternativeName>
        <fullName evidence="12">Cysteinyl-tRNA synthetase</fullName>
        <shortName evidence="12">CysRS</shortName>
    </alternativeName>
</protein>
<dbReference type="GO" id="GO:0008270">
    <property type="term" value="F:zinc ion binding"/>
    <property type="evidence" value="ECO:0007669"/>
    <property type="project" value="UniProtKB-UniRule"/>
</dbReference>
<reference evidence="16" key="1">
    <citation type="submission" date="2014-11" db="EMBL/GenBank/DDBJ databases">
        <authorList>
            <person name="Zhu J."/>
            <person name="Qi W."/>
            <person name="Song R."/>
        </authorList>
    </citation>
    <scope>NUCLEOTIDE SEQUENCE</scope>
</reference>
<evidence type="ECO:0000256" key="3">
    <source>
        <dbReference type="ARBA" id="ARBA00022490"/>
    </source>
</evidence>
<evidence type="ECO:0000256" key="8">
    <source>
        <dbReference type="ARBA" id="ARBA00022840"/>
    </source>
</evidence>
<feature type="domain" description="Cysteinyl-tRNA ligase anticodon binding" evidence="15">
    <location>
        <begin position="427"/>
        <end position="472"/>
    </location>
</feature>
<dbReference type="GO" id="GO:0006423">
    <property type="term" value="P:cysteinyl-tRNA aminoacylation"/>
    <property type="evidence" value="ECO:0007669"/>
    <property type="project" value="UniProtKB-UniRule"/>
</dbReference>
<dbReference type="Pfam" id="PF09190">
    <property type="entry name" value="DALR_2"/>
    <property type="match status" value="1"/>
</dbReference>
<comment type="cofactor">
    <cofactor evidence="12">
        <name>Zn(2+)</name>
        <dbReference type="ChEBI" id="CHEBI:29105"/>
    </cofactor>
    <text evidence="12">Binds 1 zinc ion per subunit.</text>
</comment>
<keyword evidence="5 12" id="KW-0479">Metal-binding</keyword>
<dbReference type="Pfam" id="PF01406">
    <property type="entry name" value="tRNA-synt_1e"/>
    <property type="match status" value="1"/>
</dbReference>
<keyword evidence="3 12" id="KW-0963">Cytoplasm</keyword>
<evidence type="ECO:0000259" key="14">
    <source>
        <dbReference type="Pfam" id="PF09190"/>
    </source>
</evidence>
<dbReference type="NCBIfam" id="TIGR00435">
    <property type="entry name" value="cysS"/>
    <property type="match status" value="1"/>
</dbReference>
<dbReference type="HAMAP" id="MF_00041">
    <property type="entry name" value="Cys_tRNA_synth"/>
    <property type="match status" value="1"/>
</dbReference>
<name>A0A1B1TAX8_9ARCH</name>
<dbReference type="PANTHER" id="PTHR10890:SF3">
    <property type="entry name" value="CYSTEINE--TRNA LIGASE, CYTOPLASMIC"/>
    <property type="match status" value="1"/>
</dbReference>
<dbReference type="EMBL" id="KP211832">
    <property type="protein sequence ID" value="ANV79420.1"/>
    <property type="molecule type" value="Genomic_DNA"/>
</dbReference>
<dbReference type="CDD" id="cd00672">
    <property type="entry name" value="CysRS_core"/>
    <property type="match status" value="1"/>
</dbReference>
<keyword evidence="8 12" id="KW-0067">ATP-binding</keyword>
<feature type="short sequence motif" description="'HIGH' region" evidence="12">
    <location>
        <begin position="31"/>
        <end position="41"/>
    </location>
</feature>
<feature type="binding site" evidence="12">
    <location>
        <position position="238"/>
    </location>
    <ligand>
        <name>Zn(2+)</name>
        <dbReference type="ChEBI" id="CHEBI:29105"/>
    </ligand>
</feature>
<dbReference type="InterPro" id="IPR015273">
    <property type="entry name" value="Cys-tRNA-synt_Ia_DALR"/>
</dbReference>
<feature type="short sequence motif" description="'KMSKS' region" evidence="12">
    <location>
        <begin position="271"/>
        <end position="275"/>
    </location>
</feature>
<dbReference type="EC" id="6.1.1.16" evidence="12"/>
<feature type="binding site" evidence="12">
    <location>
        <position position="242"/>
    </location>
    <ligand>
        <name>Zn(2+)</name>
        <dbReference type="ChEBI" id="CHEBI:29105"/>
    </ligand>
</feature>
<evidence type="ECO:0000259" key="13">
    <source>
        <dbReference type="Pfam" id="PF01406"/>
    </source>
</evidence>
<sequence>MALRIYDTRSRKKKNFTPLLEGEVSIYVCGITPYSPSHLGHARQAISFDIITRWFRKLGFKVTYITNFTDIDDKIIKVALEENIDFQEVSKRNIENYFDVMDKLNVLRADEYSKVTETIPEIIDMISILMNKKHAYIAEDGVYFEIDTAPDKYGQLTGQTLDMVRSGAGGRVGQTGGGKRDHRDFALWKNAKSGEPYWPSPWGNGRPGWHIECSAMSLKHLGETFDIHGGGRDLMFPHHEAEIFQSECCLDRENVVKYWLHNGMINVDGEKMSKSLGNFTTISETFDSVKPLALRYALLNAPYRQPIEFNQSMLEESQMHFNRLLNTYLEAADITTSGVWTKNIFLNSVTERFTQGMNDDFNTRIAFVEVQSVIKKLQELMSSGNKEDSISAYLGWLDEFAGDVLGLIPGADELNKLAEEIDKKRNDISVVVEELLIQRQKAREEKNWEYADEIRSKLNSMNVIVEDSPQGPKWKIED</sequence>
<evidence type="ECO:0000256" key="6">
    <source>
        <dbReference type="ARBA" id="ARBA00022741"/>
    </source>
</evidence>
<evidence type="ECO:0000256" key="5">
    <source>
        <dbReference type="ARBA" id="ARBA00022723"/>
    </source>
</evidence>
<evidence type="ECO:0000256" key="1">
    <source>
        <dbReference type="ARBA" id="ARBA00004496"/>
    </source>
</evidence>
<keyword evidence="10 12" id="KW-0030">Aminoacyl-tRNA synthetase</keyword>
<gene>
    <name evidence="12" type="primary">cysS</name>
</gene>
<dbReference type="InterPro" id="IPR024909">
    <property type="entry name" value="Cys-tRNA/MSH_ligase"/>
</dbReference>
<keyword evidence="7 12" id="KW-0862">Zinc</keyword>
<dbReference type="Gene3D" id="1.20.120.1910">
    <property type="entry name" value="Cysteine-tRNA ligase, C-terminal anti-codon recognition domain"/>
    <property type="match status" value="1"/>
</dbReference>
<dbReference type="InterPro" id="IPR009080">
    <property type="entry name" value="tRNAsynth_Ia_anticodon-bd"/>
</dbReference>
<dbReference type="SUPFAM" id="SSF52374">
    <property type="entry name" value="Nucleotidylyl transferase"/>
    <property type="match status" value="1"/>
</dbReference>
<dbReference type="PRINTS" id="PR00983">
    <property type="entry name" value="TRNASYNTHCYS"/>
</dbReference>
<evidence type="ECO:0000259" key="15">
    <source>
        <dbReference type="Pfam" id="PF23493"/>
    </source>
</evidence>